<evidence type="ECO:0000256" key="3">
    <source>
        <dbReference type="ARBA" id="ARBA00022989"/>
    </source>
</evidence>
<proteinExistence type="predicted"/>
<dbReference type="Proteomes" id="UP001150925">
    <property type="component" value="Unassembled WGS sequence"/>
</dbReference>
<feature type="region of interest" description="Disordered" evidence="6">
    <location>
        <begin position="79"/>
        <end position="102"/>
    </location>
</feature>
<evidence type="ECO:0000256" key="2">
    <source>
        <dbReference type="ARBA" id="ARBA00022692"/>
    </source>
</evidence>
<keyword evidence="2 7" id="KW-0812">Transmembrane</keyword>
<reference evidence="9" key="1">
    <citation type="submission" date="2022-07" db="EMBL/GenBank/DDBJ databases">
        <title>Phylogenomic reconstructions and comparative analyses of Kickxellomycotina fungi.</title>
        <authorList>
            <person name="Reynolds N.K."/>
            <person name="Stajich J.E."/>
            <person name="Barry K."/>
            <person name="Grigoriev I.V."/>
            <person name="Crous P."/>
            <person name="Smith M.E."/>
        </authorList>
    </citation>
    <scope>NUCLEOTIDE SEQUENCE</scope>
    <source>
        <strain evidence="9">RSA 1196</strain>
    </source>
</reference>
<dbReference type="AlphaFoldDB" id="A0A9W8AYC9"/>
<keyword evidence="5 7" id="KW-0472">Membrane</keyword>
<keyword evidence="3 7" id="KW-1133">Transmembrane helix</keyword>
<keyword evidence="4" id="KW-0496">Mitochondrion</keyword>
<evidence type="ECO:0000256" key="7">
    <source>
        <dbReference type="SAM" id="Phobius"/>
    </source>
</evidence>
<protein>
    <recommendedName>
        <fullName evidence="8">HIG1 domain-containing protein</fullName>
    </recommendedName>
</protein>
<dbReference type="PANTHER" id="PTHR12297">
    <property type="entry name" value="HYPOXIA-INDUCBILE GENE 1 HIG1 -RELATED"/>
    <property type="match status" value="1"/>
</dbReference>
<dbReference type="Pfam" id="PF04588">
    <property type="entry name" value="HIG_1_N"/>
    <property type="match status" value="1"/>
</dbReference>
<dbReference type="GO" id="GO:0031966">
    <property type="term" value="C:mitochondrial membrane"/>
    <property type="evidence" value="ECO:0007669"/>
    <property type="project" value="UniProtKB-SubCell"/>
</dbReference>
<keyword evidence="10" id="KW-1185">Reference proteome</keyword>
<dbReference type="GO" id="GO:0097250">
    <property type="term" value="P:mitochondrial respirasome assembly"/>
    <property type="evidence" value="ECO:0007669"/>
    <property type="project" value="TreeGrafter"/>
</dbReference>
<evidence type="ECO:0000256" key="5">
    <source>
        <dbReference type="ARBA" id="ARBA00023136"/>
    </source>
</evidence>
<evidence type="ECO:0000256" key="4">
    <source>
        <dbReference type="ARBA" id="ARBA00023128"/>
    </source>
</evidence>
<dbReference type="PANTHER" id="PTHR12297:SF3">
    <property type="entry name" value="HIG1 DOMAIN FAMILY MEMBER 1A"/>
    <property type="match status" value="1"/>
</dbReference>
<evidence type="ECO:0000259" key="8">
    <source>
        <dbReference type="PROSITE" id="PS51503"/>
    </source>
</evidence>
<feature type="transmembrane region" description="Helical" evidence="7">
    <location>
        <begin position="51"/>
        <end position="71"/>
    </location>
</feature>
<dbReference type="OrthoDB" id="6604018at2759"/>
<evidence type="ECO:0000256" key="1">
    <source>
        <dbReference type="ARBA" id="ARBA00004325"/>
    </source>
</evidence>
<sequence length="102" mass="11974">MENPDTSMWARIRRRAIEEPFVTAGNVSRKNTTNPVYHLRRGNKEAGNRMLRYRVIAQGCTVMALLGYGFLDYQKKRQKALEEQMQQAKPDTETKPSFHWEE</sequence>
<name>A0A9W8AYC9_9FUNG</name>
<feature type="domain" description="HIG1" evidence="8">
    <location>
        <begin position="1"/>
        <end position="83"/>
    </location>
</feature>
<dbReference type="PROSITE" id="PS51503">
    <property type="entry name" value="HIG1"/>
    <property type="match status" value="1"/>
</dbReference>
<accession>A0A9W8AYC9</accession>
<comment type="caution">
    <text evidence="9">The sequence shown here is derived from an EMBL/GenBank/DDBJ whole genome shotgun (WGS) entry which is preliminary data.</text>
</comment>
<dbReference type="InterPro" id="IPR007667">
    <property type="entry name" value="Hypoxia_induced_domain"/>
</dbReference>
<gene>
    <name evidence="9" type="ORF">IWQ62_001432</name>
</gene>
<evidence type="ECO:0000313" key="10">
    <source>
        <dbReference type="Proteomes" id="UP001150925"/>
    </source>
</evidence>
<organism evidence="9 10">
    <name type="scientific">Dispira parvispora</name>
    <dbReference type="NCBI Taxonomy" id="1520584"/>
    <lineage>
        <taxon>Eukaryota</taxon>
        <taxon>Fungi</taxon>
        <taxon>Fungi incertae sedis</taxon>
        <taxon>Zoopagomycota</taxon>
        <taxon>Kickxellomycotina</taxon>
        <taxon>Dimargaritomycetes</taxon>
        <taxon>Dimargaritales</taxon>
        <taxon>Dimargaritaceae</taxon>
        <taxon>Dispira</taxon>
    </lineage>
</organism>
<dbReference type="Gene3D" id="6.10.140.1320">
    <property type="match status" value="1"/>
</dbReference>
<comment type="subcellular location">
    <subcellularLocation>
        <location evidence="1">Mitochondrion membrane</location>
    </subcellularLocation>
</comment>
<evidence type="ECO:0000313" key="9">
    <source>
        <dbReference type="EMBL" id="KAJ1968123.1"/>
    </source>
</evidence>
<dbReference type="InterPro" id="IPR050355">
    <property type="entry name" value="RCF1"/>
</dbReference>
<evidence type="ECO:0000256" key="6">
    <source>
        <dbReference type="SAM" id="MobiDB-lite"/>
    </source>
</evidence>
<feature type="compositionally biased region" description="Basic and acidic residues" evidence="6">
    <location>
        <begin position="90"/>
        <end position="102"/>
    </location>
</feature>
<dbReference type="EMBL" id="JANBPY010000228">
    <property type="protein sequence ID" value="KAJ1968123.1"/>
    <property type="molecule type" value="Genomic_DNA"/>
</dbReference>